<feature type="chain" id="PRO_5042245652" evidence="1">
    <location>
        <begin position="23"/>
        <end position="144"/>
    </location>
</feature>
<dbReference type="AlphaFoldDB" id="A0AAD5M3D4"/>
<comment type="caution">
    <text evidence="2">The sequence shown here is derived from an EMBL/GenBank/DDBJ whole genome shotgun (WGS) entry which is preliminary data.</text>
</comment>
<organism evidence="2 3">
    <name type="scientific">Parelaphostrongylus tenuis</name>
    <name type="common">Meningeal worm</name>
    <dbReference type="NCBI Taxonomy" id="148309"/>
    <lineage>
        <taxon>Eukaryota</taxon>
        <taxon>Metazoa</taxon>
        <taxon>Ecdysozoa</taxon>
        <taxon>Nematoda</taxon>
        <taxon>Chromadorea</taxon>
        <taxon>Rhabditida</taxon>
        <taxon>Rhabditina</taxon>
        <taxon>Rhabditomorpha</taxon>
        <taxon>Strongyloidea</taxon>
        <taxon>Metastrongylidae</taxon>
        <taxon>Parelaphostrongylus</taxon>
    </lineage>
</organism>
<sequence length="144" mass="15735">MATYTTYCFMISLLAMILTVSGCGVIPTGQVSQNTVPARTRTFKVSGFTLPVAMVYSAAPEVRARVTAIAADMIEAHAFVARLVMHIFAFQVLDVLESHARSALLPDAVISAILDQHTFNITYTSMQCPKVHLGLTDENNRERS</sequence>
<accession>A0AAD5M3D4</accession>
<dbReference type="EMBL" id="JAHQIW010001067">
    <property type="protein sequence ID" value="KAJ1351405.1"/>
    <property type="molecule type" value="Genomic_DNA"/>
</dbReference>
<keyword evidence="3" id="KW-1185">Reference proteome</keyword>
<evidence type="ECO:0000256" key="1">
    <source>
        <dbReference type="SAM" id="SignalP"/>
    </source>
</evidence>
<evidence type="ECO:0000313" key="3">
    <source>
        <dbReference type="Proteomes" id="UP001196413"/>
    </source>
</evidence>
<dbReference type="Proteomes" id="UP001196413">
    <property type="component" value="Unassembled WGS sequence"/>
</dbReference>
<evidence type="ECO:0000313" key="2">
    <source>
        <dbReference type="EMBL" id="KAJ1351405.1"/>
    </source>
</evidence>
<feature type="signal peptide" evidence="1">
    <location>
        <begin position="1"/>
        <end position="22"/>
    </location>
</feature>
<keyword evidence="1" id="KW-0732">Signal</keyword>
<gene>
    <name evidence="2" type="ORF">KIN20_007401</name>
</gene>
<reference evidence="2" key="1">
    <citation type="submission" date="2021-06" db="EMBL/GenBank/DDBJ databases">
        <title>Parelaphostrongylus tenuis whole genome reference sequence.</title>
        <authorList>
            <person name="Garwood T.J."/>
            <person name="Larsen P.A."/>
            <person name="Fountain-Jones N.M."/>
            <person name="Garbe J.R."/>
            <person name="Macchietto M.G."/>
            <person name="Kania S.A."/>
            <person name="Gerhold R.W."/>
            <person name="Richards J.E."/>
            <person name="Wolf T.M."/>
        </authorList>
    </citation>
    <scope>NUCLEOTIDE SEQUENCE</scope>
    <source>
        <strain evidence="2">MNPRO001-30</strain>
        <tissue evidence="2">Meninges</tissue>
    </source>
</reference>
<proteinExistence type="predicted"/>
<protein>
    <submittedName>
        <fullName evidence="2">Uncharacterized protein</fullName>
    </submittedName>
</protein>
<name>A0AAD5M3D4_PARTN</name>